<comment type="caution">
    <text evidence="2">The sequence shown here is derived from an EMBL/GenBank/DDBJ whole genome shotgun (WGS) entry which is preliminary data.</text>
</comment>
<organism evidence="2 3">
    <name type="scientific">Zalerion maritima</name>
    <dbReference type="NCBI Taxonomy" id="339359"/>
    <lineage>
        <taxon>Eukaryota</taxon>
        <taxon>Fungi</taxon>
        <taxon>Dikarya</taxon>
        <taxon>Ascomycota</taxon>
        <taxon>Pezizomycotina</taxon>
        <taxon>Sordariomycetes</taxon>
        <taxon>Lulworthiomycetidae</taxon>
        <taxon>Lulworthiales</taxon>
        <taxon>Lulworthiaceae</taxon>
        <taxon>Zalerion</taxon>
    </lineage>
</organism>
<dbReference type="EMBL" id="JAKWBI020000344">
    <property type="protein sequence ID" value="KAJ2896236.1"/>
    <property type="molecule type" value="Genomic_DNA"/>
</dbReference>
<keyword evidence="3" id="KW-1185">Reference proteome</keyword>
<evidence type="ECO:0000256" key="1">
    <source>
        <dbReference type="SAM" id="MobiDB-lite"/>
    </source>
</evidence>
<evidence type="ECO:0000313" key="2">
    <source>
        <dbReference type="EMBL" id="KAJ2896236.1"/>
    </source>
</evidence>
<gene>
    <name evidence="2" type="ORF">MKZ38_005730</name>
</gene>
<feature type="region of interest" description="Disordered" evidence="1">
    <location>
        <begin position="75"/>
        <end position="119"/>
    </location>
</feature>
<dbReference type="Proteomes" id="UP001201980">
    <property type="component" value="Unassembled WGS sequence"/>
</dbReference>
<reference evidence="2" key="1">
    <citation type="submission" date="2022-07" db="EMBL/GenBank/DDBJ databases">
        <title>Draft genome sequence of Zalerion maritima ATCC 34329, a (micro)plastics degrading marine fungus.</title>
        <authorList>
            <person name="Paco A."/>
            <person name="Goncalves M.F.M."/>
            <person name="Rocha-Santos T.A.P."/>
            <person name="Alves A."/>
        </authorList>
    </citation>
    <scope>NUCLEOTIDE SEQUENCE</scope>
    <source>
        <strain evidence="2">ATCC 34329</strain>
    </source>
</reference>
<evidence type="ECO:0000313" key="3">
    <source>
        <dbReference type="Proteomes" id="UP001201980"/>
    </source>
</evidence>
<feature type="compositionally biased region" description="Basic and acidic residues" evidence="1">
    <location>
        <begin position="158"/>
        <end position="168"/>
    </location>
</feature>
<accession>A0AAD5WNU1</accession>
<proteinExistence type="predicted"/>
<name>A0AAD5WNU1_9PEZI</name>
<protein>
    <submittedName>
        <fullName evidence="2">Uncharacterized protein</fullName>
    </submittedName>
</protein>
<dbReference type="AlphaFoldDB" id="A0AAD5WNU1"/>
<feature type="region of interest" description="Disordered" evidence="1">
    <location>
        <begin position="158"/>
        <end position="200"/>
    </location>
</feature>
<sequence>MLSYNRKRKNEFFTLAKKLDDDSLTTARLAYVRGDATEEQTRAVEELQAKAAQQGIKMPPLFQDDGVTPWTLRTSDGIALKQQPSDDKPEKPKKKQGWKEWLMGNLKREEEGDDYGTSEARFGYESLSEEDDSGGMRESDIVRAVEDKQAWIKEKAKEAFEKEKENRHTGGPLDRMGINGAKGQADAKKEGESGGKKGWW</sequence>
<feature type="compositionally biased region" description="Basic and acidic residues" evidence="1">
    <location>
        <begin position="185"/>
        <end position="200"/>
    </location>
</feature>